<evidence type="ECO:0000256" key="2">
    <source>
        <dbReference type="ARBA" id="ARBA00023125"/>
    </source>
</evidence>
<protein>
    <submittedName>
        <fullName evidence="6">GntR family transcriptional regulator</fullName>
    </submittedName>
</protein>
<gene>
    <name evidence="6" type="ORF">GCM10010238_04960</name>
</gene>
<evidence type="ECO:0000256" key="1">
    <source>
        <dbReference type="ARBA" id="ARBA00023015"/>
    </source>
</evidence>
<evidence type="ECO:0000256" key="3">
    <source>
        <dbReference type="ARBA" id="ARBA00023163"/>
    </source>
</evidence>
<dbReference type="InterPro" id="IPR008920">
    <property type="entry name" value="TF_FadR/GntR_C"/>
</dbReference>
<feature type="domain" description="HTH gntR-type" evidence="5">
    <location>
        <begin position="58"/>
        <end position="126"/>
    </location>
</feature>
<evidence type="ECO:0000313" key="6">
    <source>
        <dbReference type="EMBL" id="GGS19781.1"/>
    </source>
</evidence>
<dbReference type="SUPFAM" id="SSF48008">
    <property type="entry name" value="GntR ligand-binding domain-like"/>
    <property type="match status" value="1"/>
</dbReference>
<dbReference type="InterPro" id="IPR000524">
    <property type="entry name" value="Tscrpt_reg_HTH_GntR"/>
</dbReference>
<keyword evidence="3" id="KW-0804">Transcription</keyword>
<dbReference type="EMBL" id="BMSL01000001">
    <property type="protein sequence ID" value="GGS19781.1"/>
    <property type="molecule type" value="Genomic_DNA"/>
</dbReference>
<dbReference type="PRINTS" id="PR00035">
    <property type="entry name" value="HTHGNTR"/>
</dbReference>
<dbReference type="Gene3D" id="1.10.10.10">
    <property type="entry name" value="Winged helix-like DNA-binding domain superfamily/Winged helix DNA-binding domain"/>
    <property type="match status" value="1"/>
</dbReference>
<dbReference type="AlphaFoldDB" id="A0A918L8V9"/>
<keyword evidence="2" id="KW-0238">DNA-binding</keyword>
<keyword evidence="1" id="KW-0805">Transcription regulation</keyword>
<feature type="region of interest" description="Disordered" evidence="4">
    <location>
        <begin position="1"/>
        <end position="21"/>
    </location>
</feature>
<dbReference type="GO" id="GO:0003677">
    <property type="term" value="F:DNA binding"/>
    <property type="evidence" value="ECO:0007669"/>
    <property type="project" value="UniProtKB-KW"/>
</dbReference>
<proteinExistence type="predicted"/>
<dbReference type="SUPFAM" id="SSF46785">
    <property type="entry name" value="Winged helix' DNA-binding domain"/>
    <property type="match status" value="1"/>
</dbReference>
<reference evidence="6" key="1">
    <citation type="journal article" date="2014" name="Int. J. Syst. Evol. Microbiol.">
        <title>Complete genome sequence of Corynebacterium casei LMG S-19264T (=DSM 44701T), isolated from a smear-ripened cheese.</title>
        <authorList>
            <consortium name="US DOE Joint Genome Institute (JGI-PGF)"/>
            <person name="Walter F."/>
            <person name="Albersmeier A."/>
            <person name="Kalinowski J."/>
            <person name="Ruckert C."/>
        </authorList>
    </citation>
    <scope>NUCLEOTIDE SEQUENCE</scope>
    <source>
        <strain evidence="6">JCM 4234</strain>
    </source>
</reference>
<evidence type="ECO:0000259" key="5">
    <source>
        <dbReference type="PROSITE" id="PS50949"/>
    </source>
</evidence>
<organism evidence="6 7">
    <name type="scientific">Streptomyces griseoviridis</name>
    <dbReference type="NCBI Taxonomy" id="45398"/>
    <lineage>
        <taxon>Bacteria</taxon>
        <taxon>Bacillati</taxon>
        <taxon>Actinomycetota</taxon>
        <taxon>Actinomycetes</taxon>
        <taxon>Kitasatosporales</taxon>
        <taxon>Streptomycetaceae</taxon>
        <taxon>Streptomyces</taxon>
    </lineage>
</organism>
<dbReference type="PROSITE" id="PS50949">
    <property type="entry name" value="HTH_GNTR"/>
    <property type="match status" value="1"/>
</dbReference>
<dbReference type="SMART" id="SM00345">
    <property type="entry name" value="HTH_GNTR"/>
    <property type="match status" value="1"/>
</dbReference>
<dbReference type="Gene3D" id="1.20.120.530">
    <property type="entry name" value="GntR ligand-binding domain-like"/>
    <property type="match status" value="1"/>
</dbReference>
<dbReference type="Pfam" id="PF00392">
    <property type="entry name" value="GntR"/>
    <property type="match status" value="1"/>
</dbReference>
<dbReference type="InterPro" id="IPR036390">
    <property type="entry name" value="WH_DNA-bd_sf"/>
</dbReference>
<comment type="caution">
    <text evidence="6">The sequence shown here is derived from an EMBL/GenBank/DDBJ whole genome shotgun (WGS) entry which is preliminary data.</text>
</comment>
<name>A0A918L8V9_STRGD</name>
<sequence length="280" mass="30672">MAEPLGAWTGPVSLGPPPAAVKGSRDNWLGRSASWGPGANLQRRGGTVTDALRPMPRQRLYEQVLDRLRQYVTEGGLRAGDRLPPERDLARRLGVSRASVKQAIVVLEVQGLVEARHGGGTYLVRDSLDVEPVEEMVERRRRLPDVLEAREALETKLAELAAERRTDDDLAALRSALDVMAREIGQGGHGVEGDRLFHAAVTAAAHSSLLAEFMRSIAPQIAESRTESLRQPARPARSLAQHRAILEAITAADPRRAATAMRRHVRTVAKVRLLDWEPGD</sequence>
<dbReference type="GO" id="GO:0003700">
    <property type="term" value="F:DNA-binding transcription factor activity"/>
    <property type="evidence" value="ECO:0007669"/>
    <property type="project" value="InterPro"/>
</dbReference>
<dbReference type="InterPro" id="IPR011711">
    <property type="entry name" value="GntR_C"/>
</dbReference>
<reference evidence="6" key="2">
    <citation type="submission" date="2020-09" db="EMBL/GenBank/DDBJ databases">
        <authorList>
            <person name="Sun Q."/>
            <person name="Ohkuma M."/>
        </authorList>
    </citation>
    <scope>NUCLEOTIDE SEQUENCE</scope>
    <source>
        <strain evidence="6">JCM 4234</strain>
    </source>
</reference>
<dbReference type="Proteomes" id="UP000653493">
    <property type="component" value="Unassembled WGS sequence"/>
</dbReference>
<dbReference type="Pfam" id="PF07729">
    <property type="entry name" value="FCD"/>
    <property type="match status" value="1"/>
</dbReference>
<dbReference type="InterPro" id="IPR036388">
    <property type="entry name" value="WH-like_DNA-bd_sf"/>
</dbReference>
<evidence type="ECO:0000256" key="4">
    <source>
        <dbReference type="SAM" id="MobiDB-lite"/>
    </source>
</evidence>
<accession>A0A918L8V9</accession>
<dbReference type="CDD" id="cd07377">
    <property type="entry name" value="WHTH_GntR"/>
    <property type="match status" value="1"/>
</dbReference>
<dbReference type="PANTHER" id="PTHR43537:SF5">
    <property type="entry name" value="UXU OPERON TRANSCRIPTIONAL REGULATOR"/>
    <property type="match status" value="1"/>
</dbReference>
<dbReference type="SMART" id="SM00895">
    <property type="entry name" value="FCD"/>
    <property type="match status" value="1"/>
</dbReference>
<evidence type="ECO:0000313" key="7">
    <source>
        <dbReference type="Proteomes" id="UP000653493"/>
    </source>
</evidence>
<dbReference type="PANTHER" id="PTHR43537">
    <property type="entry name" value="TRANSCRIPTIONAL REGULATOR, GNTR FAMILY"/>
    <property type="match status" value="1"/>
</dbReference>
<keyword evidence="7" id="KW-1185">Reference proteome</keyword>